<evidence type="ECO:0000313" key="3">
    <source>
        <dbReference type="Proteomes" id="UP000094969"/>
    </source>
</evidence>
<dbReference type="InterPro" id="IPR013783">
    <property type="entry name" value="Ig-like_fold"/>
</dbReference>
<gene>
    <name evidence="2" type="ORF">BHK69_01830</name>
</gene>
<dbReference type="InterPro" id="IPR014756">
    <property type="entry name" value="Ig_E-set"/>
</dbReference>
<dbReference type="RefSeq" id="WP_069688627.1">
    <property type="nucleotide sequence ID" value="NZ_CP017147.1"/>
</dbReference>
<dbReference type="AlphaFoldDB" id="A0A1D7TW94"/>
<evidence type="ECO:0000313" key="2">
    <source>
        <dbReference type="EMBL" id="AOO79404.1"/>
    </source>
</evidence>
<evidence type="ECO:0000259" key="1">
    <source>
        <dbReference type="Pfam" id="PF08770"/>
    </source>
</evidence>
<dbReference type="OrthoDB" id="9795530at2"/>
<dbReference type="STRING" id="1526658.BHK69_01830"/>
<keyword evidence="3" id="KW-1185">Reference proteome</keyword>
<dbReference type="KEGG" id="bvv:BHK69_01830"/>
<accession>A0A1D7TW94</accession>
<dbReference type="Proteomes" id="UP000094969">
    <property type="component" value="Chromosome"/>
</dbReference>
<dbReference type="EMBL" id="CP017147">
    <property type="protein sequence ID" value="AOO79404.1"/>
    <property type="molecule type" value="Genomic_DNA"/>
</dbReference>
<dbReference type="Gene3D" id="2.60.40.10">
    <property type="entry name" value="Immunoglobulins"/>
    <property type="match status" value="1"/>
</dbReference>
<reference evidence="2 3" key="1">
    <citation type="journal article" date="2015" name="Antonie Van Leeuwenhoek">
        <title>Bosea vaviloviae sp. nov., a new species of slow-growing rhizobia isolated from nodules of the relict species Vavilovia formosa (Stev.) Fed.</title>
        <authorList>
            <person name="Safronova V.I."/>
            <person name="Kuznetsova I.G."/>
            <person name="Sazanova A.L."/>
            <person name="Kimeklis A.K."/>
            <person name="Belimov A.A."/>
            <person name="Andronov E.E."/>
            <person name="Pinaev A.G."/>
            <person name="Chizhevskaya E.P."/>
            <person name="Pukhaev A.R."/>
            <person name="Popov K.P."/>
            <person name="Willems A."/>
            <person name="Tikhonovich I.A."/>
        </authorList>
    </citation>
    <scope>NUCLEOTIDE SEQUENCE [LARGE SCALE GENOMIC DNA]</scope>
    <source>
        <strain evidence="2 3">Vaf18</strain>
    </source>
</reference>
<name>A0A1D7TW94_9HYPH</name>
<feature type="domain" description="Sulphur oxidation protein SoxZ" evidence="1">
    <location>
        <begin position="11"/>
        <end position="102"/>
    </location>
</feature>
<dbReference type="Pfam" id="PF08770">
    <property type="entry name" value="SoxZ"/>
    <property type="match status" value="1"/>
</dbReference>
<sequence length="107" mass="11775">MSFNARITMPTDVRAGEIVEIKVLTRHPMDRGGQSDGRGGTVPRKILNRLTATYAGEPIFRFDMHTGVAANPFVSFTTRAVATGDIVFEWREDGGATYTRTARLTVT</sequence>
<proteinExistence type="predicted"/>
<dbReference type="InterPro" id="IPR014880">
    <property type="entry name" value="SoxZ_dom"/>
</dbReference>
<organism evidence="2 3">
    <name type="scientific">Bosea vaviloviae</name>
    <dbReference type="NCBI Taxonomy" id="1526658"/>
    <lineage>
        <taxon>Bacteria</taxon>
        <taxon>Pseudomonadati</taxon>
        <taxon>Pseudomonadota</taxon>
        <taxon>Alphaproteobacteria</taxon>
        <taxon>Hyphomicrobiales</taxon>
        <taxon>Boseaceae</taxon>
        <taxon>Bosea</taxon>
    </lineage>
</organism>
<protein>
    <submittedName>
        <fullName evidence="2">Thiosulfate oxidation carrier complex protein SoxZ</fullName>
    </submittedName>
</protein>
<dbReference type="SUPFAM" id="SSF81296">
    <property type="entry name" value="E set domains"/>
    <property type="match status" value="1"/>
</dbReference>